<organism evidence="5 6">
    <name type="scientific">Popillia japonica</name>
    <name type="common">Japanese beetle</name>
    <dbReference type="NCBI Taxonomy" id="7064"/>
    <lineage>
        <taxon>Eukaryota</taxon>
        <taxon>Metazoa</taxon>
        <taxon>Ecdysozoa</taxon>
        <taxon>Arthropoda</taxon>
        <taxon>Hexapoda</taxon>
        <taxon>Insecta</taxon>
        <taxon>Pterygota</taxon>
        <taxon>Neoptera</taxon>
        <taxon>Endopterygota</taxon>
        <taxon>Coleoptera</taxon>
        <taxon>Polyphaga</taxon>
        <taxon>Scarabaeiformia</taxon>
        <taxon>Scarabaeidae</taxon>
        <taxon>Rutelinae</taxon>
        <taxon>Popillia</taxon>
    </lineage>
</organism>
<dbReference type="GO" id="GO:0005634">
    <property type="term" value="C:nucleus"/>
    <property type="evidence" value="ECO:0007669"/>
    <property type="project" value="UniProtKB-SubCell"/>
</dbReference>
<evidence type="ECO:0000256" key="2">
    <source>
        <dbReference type="SAM" id="MobiDB-lite"/>
    </source>
</evidence>
<evidence type="ECO:0000256" key="1">
    <source>
        <dbReference type="ARBA" id="ARBA00004123"/>
    </source>
</evidence>
<comment type="subcellular location">
    <subcellularLocation>
        <location evidence="1">Nucleus</location>
    </subcellularLocation>
</comment>
<sequence>MAKYKLLNTEEKAVIFALKGEGLSIRTITLRIKRNASTVSRFLKQYTETTGGQTRRRGGRQRKTTARDERVLQRLCLKNRASTSTELAKELKDATGVSVSASTVRRRLKSMKLQARRPRKKPILSTKMRRARLL</sequence>
<reference evidence="5 6" key="1">
    <citation type="journal article" date="2024" name="BMC Genomics">
        <title>De novo assembly and annotation of Popillia japonica's genome with initial clues to its potential as an invasive pest.</title>
        <authorList>
            <person name="Cucini C."/>
            <person name="Boschi S."/>
            <person name="Funari R."/>
            <person name="Cardaioli E."/>
            <person name="Iannotti N."/>
            <person name="Marturano G."/>
            <person name="Paoli F."/>
            <person name="Bruttini M."/>
            <person name="Carapelli A."/>
            <person name="Frati F."/>
            <person name="Nardi F."/>
        </authorList>
    </citation>
    <scope>NUCLEOTIDE SEQUENCE [LARGE SCALE GENOMIC DNA]</scope>
    <source>
        <strain evidence="5">DMR45628</strain>
    </source>
</reference>
<comment type="caution">
    <text evidence="5">The sequence shown here is derived from an EMBL/GenBank/DDBJ whole genome shotgun (WGS) entry which is preliminary data.</text>
</comment>
<dbReference type="GO" id="GO:0015074">
    <property type="term" value="P:DNA integration"/>
    <property type="evidence" value="ECO:0007669"/>
    <property type="project" value="InterPro"/>
</dbReference>
<evidence type="ECO:0000259" key="3">
    <source>
        <dbReference type="Pfam" id="PF01498"/>
    </source>
</evidence>
<dbReference type="Pfam" id="PF01498">
    <property type="entry name" value="HTH_Tnp_Tc3_2"/>
    <property type="match status" value="1"/>
</dbReference>
<proteinExistence type="predicted"/>
<dbReference type="GO" id="GO:0006313">
    <property type="term" value="P:DNA transposition"/>
    <property type="evidence" value="ECO:0007669"/>
    <property type="project" value="InterPro"/>
</dbReference>
<evidence type="ECO:0000313" key="5">
    <source>
        <dbReference type="EMBL" id="KAK9720436.1"/>
    </source>
</evidence>
<name>A0AAW1KMN6_POPJA</name>
<feature type="region of interest" description="Disordered" evidence="2">
    <location>
        <begin position="46"/>
        <end position="67"/>
    </location>
</feature>
<dbReference type="AlphaFoldDB" id="A0AAW1KMN6"/>
<protein>
    <submittedName>
        <fullName evidence="5">Transposase</fullName>
    </submittedName>
</protein>
<evidence type="ECO:0000313" key="6">
    <source>
        <dbReference type="Proteomes" id="UP001458880"/>
    </source>
</evidence>
<feature type="domain" description="Transposase IS30-like HTH" evidence="4">
    <location>
        <begin position="3"/>
        <end position="44"/>
    </location>
</feature>
<feature type="domain" description="Transposase Tc1-like" evidence="3">
    <location>
        <begin position="70"/>
        <end position="133"/>
    </location>
</feature>
<gene>
    <name evidence="5" type="ORF">QE152_g22032</name>
</gene>
<accession>A0AAW1KMN6</accession>
<dbReference type="Gene3D" id="1.10.10.60">
    <property type="entry name" value="Homeodomain-like"/>
    <property type="match status" value="1"/>
</dbReference>
<dbReference type="InterPro" id="IPR002492">
    <property type="entry name" value="Transposase_Tc1-like"/>
</dbReference>
<dbReference type="InterPro" id="IPR025246">
    <property type="entry name" value="IS30-like_HTH"/>
</dbReference>
<dbReference type="GO" id="GO:0003677">
    <property type="term" value="F:DNA binding"/>
    <property type="evidence" value="ECO:0007669"/>
    <property type="project" value="InterPro"/>
</dbReference>
<dbReference type="SUPFAM" id="SSF46689">
    <property type="entry name" value="Homeodomain-like"/>
    <property type="match status" value="1"/>
</dbReference>
<dbReference type="Pfam" id="PF13936">
    <property type="entry name" value="HTH_38"/>
    <property type="match status" value="1"/>
</dbReference>
<dbReference type="Proteomes" id="UP001458880">
    <property type="component" value="Unassembled WGS sequence"/>
</dbReference>
<dbReference type="EMBL" id="JASPKY010000210">
    <property type="protein sequence ID" value="KAK9720436.1"/>
    <property type="molecule type" value="Genomic_DNA"/>
</dbReference>
<feature type="region of interest" description="Disordered" evidence="2">
    <location>
        <begin position="114"/>
        <end position="134"/>
    </location>
</feature>
<feature type="compositionally biased region" description="Basic residues" evidence="2">
    <location>
        <begin position="54"/>
        <end position="64"/>
    </location>
</feature>
<dbReference type="InterPro" id="IPR009057">
    <property type="entry name" value="Homeodomain-like_sf"/>
</dbReference>
<evidence type="ECO:0000259" key="4">
    <source>
        <dbReference type="Pfam" id="PF13936"/>
    </source>
</evidence>
<keyword evidence="6" id="KW-1185">Reference proteome</keyword>